<name>A0A2I0VXR2_9ASPA</name>
<keyword evidence="6" id="KW-1185">Reference proteome</keyword>
<gene>
    <name evidence="5" type="primary">MT4A</name>
    <name evidence="5" type="ORF">MA16_Dca012865</name>
</gene>
<dbReference type="PANTHER" id="PTHR33543:SF33">
    <property type="entry name" value="METALLOTHIONEIN-LIKE PROTEIN 2B"/>
    <property type="match status" value="1"/>
</dbReference>
<dbReference type="Proteomes" id="UP000233837">
    <property type="component" value="Unassembled WGS sequence"/>
</dbReference>
<keyword evidence="2 4" id="KW-0479">Metal-binding</keyword>
<dbReference type="STRING" id="906689.A0A2I0VXR2"/>
<dbReference type="PANTHER" id="PTHR33543">
    <property type="entry name" value="METALLOTHIONEIN-LIKE PROTEIN 2A"/>
    <property type="match status" value="1"/>
</dbReference>
<dbReference type="GO" id="GO:0046872">
    <property type="term" value="F:metal ion binding"/>
    <property type="evidence" value="ECO:0007669"/>
    <property type="project" value="UniProtKB-UniRule"/>
</dbReference>
<accession>A0A2I0VXR2</accession>
<proteinExistence type="inferred from homology"/>
<evidence type="ECO:0000256" key="2">
    <source>
        <dbReference type="ARBA" id="ARBA00022723"/>
    </source>
</evidence>
<evidence type="ECO:0000313" key="6">
    <source>
        <dbReference type="Proteomes" id="UP000233837"/>
    </source>
</evidence>
<keyword evidence="3 4" id="KW-0480">Metal-thiolate cluster</keyword>
<dbReference type="AlphaFoldDB" id="A0A2I0VXR2"/>
<dbReference type="Pfam" id="PF01439">
    <property type="entry name" value="Metallothio_2"/>
    <property type="match status" value="1"/>
</dbReference>
<evidence type="ECO:0000256" key="4">
    <source>
        <dbReference type="RuleBase" id="RU369052"/>
    </source>
</evidence>
<sequence length="218" mass="23017">MSCCGGNCGCGAACKCGSGCSGCKMYPDFGEETFTSCQTIVVGAAPQKGFISSLLSLSLFCLWGSEQRTEAASAATTAPAIPATASERECRPLTLESVYEAEDLDIEDSAALLESSLRHLSHPLQDGLWQVATGGEVVGRNSTSGCYGHWTQLIFGIHNTELGTEYQAVLSSILLAKKKVPCDIHLNALVINNDLAGHVCKRSNSTPIRTPLQPKSTS</sequence>
<dbReference type="EMBL" id="KZ503118">
    <property type="protein sequence ID" value="PKU68196.1"/>
    <property type="molecule type" value="Genomic_DNA"/>
</dbReference>
<comment type="function">
    <text evidence="4">Metallothioneins have a high content of cysteine residues that bind various heavy metals.</text>
</comment>
<evidence type="ECO:0000256" key="1">
    <source>
        <dbReference type="ARBA" id="ARBA00005802"/>
    </source>
</evidence>
<organism evidence="5 6">
    <name type="scientific">Dendrobium catenatum</name>
    <dbReference type="NCBI Taxonomy" id="906689"/>
    <lineage>
        <taxon>Eukaryota</taxon>
        <taxon>Viridiplantae</taxon>
        <taxon>Streptophyta</taxon>
        <taxon>Embryophyta</taxon>
        <taxon>Tracheophyta</taxon>
        <taxon>Spermatophyta</taxon>
        <taxon>Magnoliopsida</taxon>
        <taxon>Liliopsida</taxon>
        <taxon>Asparagales</taxon>
        <taxon>Orchidaceae</taxon>
        <taxon>Epidendroideae</taxon>
        <taxon>Malaxideae</taxon>
        <taxon>Dendrobiinae</taxon>
        <taxon>Dendrobium</taxon>
    </lineage>
</organism>
<comment type="similarity">
    <text evidence="1 4">Belongs to the metallothionein superfamily. Type 15 family.</text>
</comment>
<reference evidence="5 6" key="1">
    <citation type="journal article" date="2016" name="Sci. Rep.">
        <title>The Dendrobium catenatum Lindl. genome sequence provides insights into polysaccharide synthase, floral development and adaptive evolution.</title>
        <authorList>
            <person name="Zhang G.Q."/>
            <person name="Xu Q."/>
            <person name="Bian C."/>
            <person name="Tsai W.C."/>
            <person name="Yeh C.M."/>
            <person name="Liu K.W."/>
            <person name="Yoshida K."/>
            <person name="Zhang L.S."/>
            <person name="Chang S.B."/>
            <person name="Chen F."/>
            <person name="Shi Y."/>
            <person name="Su Y.Y."/>
            <person name="Zhang Y.Q."/>
            <person name="Chen L.J."/>
            <person name="Yin Y."/>
            <person name="Lin M."/>
            <person name="Huang H."/>
            <person name="Deng H."/>
            <person name="Wang Z.W."/>
            <person name="Zhu S.L."/>
            <person name="Zhao X."/>
            <person name="Deng C."/>
            <person name="Niu S.C."/>
            <person name="Huang J."/>
            <person name="Wang M."/>
            <person name="Liu G.H."/>
            <person name="Yang H.J."/>
            <person name="Xiao X.J."/>
            <person name="Hsiao Y.Y."/>
            <person name="Wu W.L."/>
            <person name="Chen Y.Y."/>
            <person name="Mitsuda N."/>
            <person name="Ohme-Takagi M."/>
            <person name="Luo Y.B."/>
            <person name="Van de Peer Y."/>
            <person name="Liu Z.J."/>
        </authorList>
    </citation>
    <scope>NUCLEOTIDE SEQUENCE [LARGE SCALE GENOMIC DNA]</scope>
    <source>
        <tissue evidence="5">The whole plant</tissue>
    </source>
</reference>
<dbReference type="InterPro" id="IPR000347">
    <property type="entry name" value="Metalthion_15p"/>
</dbReference>
<reference evidence="5 6" key="2">
    <citation type="journal article" date="2017" name="Nature">
        <title>The Apostasia genome and the evolution of orchids.</title>
        <authorList>
            <person name="Zhang G.Q."/>
            <person name="Liu K.W."/>
            <person name="Li Z."/>
            <person name="Lohaus R."/>
            <person name="Hsiao Y.Y."/>
            <person name="Niu S.C."/>
            <person name="Wang J.Y."/>
            <person name="Lin Y.C."/>
            <person name="Xu Q."/>
            <person name="Chen L.J."/>
            <person name="Yoshida K."/>
            <person name="Fujiwara S."/>
            <person name="Wang Z.W."/>
            <person name="Zhang Y.Q."/>
            <person name="Mitsuda N."/>
            <person name="Wang M."/>
            <person name="Liu G.H."/>
            <person name="Pecoraro L."/>
            <person name="Huang H.X."/>
            <person name="Xiao X.J."/>
            <person name="Lin M."/>
            <person name="Wu X.Y."/>
            <person name="Wu W.L."/>
            <person name="Chen Y.Y."/>
            <person name="Chang S.B."/>
            <person name="Sakamoto S."/>
            <person name="Ohme-Takagi M."/>
            <person name="Yagi M."/>
            <person name="Zeng S.J."/>
            <person name="Shen C.Y."/>
            <person name="Yeh C.M."/>
            <person name="Luo Y.B."/>
            <person name="Tsai W.C."/>
            <person name="Van de Peer Y."/>
            <person name="Liu Z.J."/>
        </authorList>
    </citation>
    <scope>NUCLEOTIDE SEQUENCE [LARGE SCALE GENOMIC DNA]</scope>
    <source>
        <tissue evidence="5">The whole plant</tissue>
    </source>
</reference>
<evidence type="ECO:0000256" key="3">
    <source>
        <dbReference type="ARBA" id="ARBA00022851"/>
    </source>
</evidence>
<protein>
    <recommendedName>
        <fullName evidence="4">Metallothionein-like protein</fullName>
    </recommendedName>
</protein>
<evidence type="ECO:0000313" key="5">
    <source>
        <dbReference type="EMBL" id="PKU68196.1"/>
    </source>
</evidence>